<dbReference type="InterPro" id="IPR001898">
    <property type="entry name" value="SLC13A/DASS"/>
</dbReference>
<dbReference type="PANTHER" id="PTHR10283">
    <property type="entry name" value="SOLUTE CARRIER FAMILY 13 MEMBER"/>
    <property type="match status" value="1"/>
</dbReference>
<evidence type="ECO:0000313" key="8">
    <source>
        <dbReference type="EMBL" id="WED64835.1"/>
    </source>
</evidence>
<dbReference type="GO" id="GO:0005886">
    <property type="term" value="C:plasma membrane"/>
    <property type="evidence" value="ECO:0007669"/>
    <property type="project" value="TreeGrafter"/>
</dbReference>
<dbReference type="InterPro" id="IPR004680">
    <property type="entry name" value="Cit_transptr-like_dom"/>
</dbReference>
<dbReference type="Pfam" id="PF03600">
    <property type="entry name" value="CitMHS"/>
    <property type="match status" value="1"/>
</dbReference>
<dbReference type="GO" id="GO:0005315">
    <property type="term" value="F:phosphate transmembrane transporter activity"/>
    <property type="evidence" value="ECO:0007669"/>
    <property type="project" value="TreeGrafter"/>
</dbReference>
<feature type="transmembrane region" description="Helical" evidence="6">
    <location>
        <begin position="48"/>
        <end position="65"/>
    </location>
</feature>
<feature type="transmembrane region" description="Helical" evidence="6">
    <location>
        <begin position="169"/>
        <end position="185"/>
    </location>
</feature>
<sequence>MRDTRKSAQKYLGKLDPHSKGIVRKIIGSLLFASVAAALPEYAGLSEAGRWCLFILLLAGGLWVTEAIPAFAVSLLVIGLEIMVLGRPGGVLAETKSDWTMFVEPWSSPVIWLFFGGFVLASAAAKSGLDRQVCAMVIRRCQSKPSLVLLGVMGVTFVFSMFVSNTATTAMMMAVVTPVIIALPKDQKFARALLLGVPVAANLGGMGTVIGSPPNAIAVGILQDKDPVSFLQWMAIGLPPALVLAGVGFVYLLVRYPAGNTKLDLSSALSPSIGEEPAPRWQQTVVFVVFMVTVGLWMSGPLHGVPTPVVSFVPITAFTVTGVLGAFDMRKLPWDVLLLMTGGLSLGVGVSETGLADWLLQQLPVDAVSPFVLAGAFAFGCMALSNFMSNTAATNIIVPVAAAIGTGFDLKIIAPIALAASTAMCLPVSTPPNAIAYSSGRLEAKDFVAVGIIMGILGAALATGWCALVLD</sequence>
<feature type="transmembrane region" description="Helical" evidence="6">
    <location>
        <begin position="146"/>
        <end position="163"/>
    </location>
</feature>
<feature type="transmembrane region" description="Helical" evidence="6">
    <location>
        <begin position="285"/>
        <end position="303"/>
    </location>
</feature>
<feature type="domain" description="Citrate transporter-like" evidence="7">
    <location>
        <begin position="62"/>
        <end position="419"/>
    </location>
</feature>
<reference evidence="8" key="1">
    <citation type="submission" date="2023-03" db="EMBL/GenBank/DDBJ databases">
        <title>Lomoglobus Profundus gen. nov., sp. nov., a novel member of the phylum Verrucomicrobia, isolated from deep-marine sediment of South China Sea.</title>
        <authorList>
            <person name="Ahmad T."/>
            <person name="Ishaq S.E."/>
            <person name="Wang F."/>
        </authorList>
    </citation>
    <scope>NUCLEOTIDE SEQUENCE</scope>
    <source>
        <strain evidence="8">LMO-M01</strain>
    </source>
</reference>
<keyword evidence="5 6" id="KW-0472">Membrane</keyword>
<feature type="transmembrane region" description="Helical" evidence="6">
    <location>
        <begin position="334"/>
        <end position="355"/>
    </location>
</feature>
<evidence type="ECO:0000256" key="1">
    <source>
        <dbReference type="ARBA" id="ARBA00004141"/>
    </source>
</evidence>
<evidence type="ECO:0000259" key="7">
    <source>
        <dbReference type="Pfam" id="PF03600"/>
    </source>
</evidence>
<keyword evidence="9" id="KW-1185">Reference proteome</keyword>
<evidence type="ECO:0000313" key="9">
    <source>
        <dbReference type="Proteomes" id="UP001218638"/>
    </source>
</evidence>
<evidence type="ECO:0000256" key="4">
    <source>
        <dbReference type="ARBA" id="ARBA00022989"/>
    </source>
</evidence>
<keyword evidence="3 6" id="KW-0812">Transmembrane</keyword>
<dbReference type="RefSeq" id="WP_330931900.1">
    <property type="nucleotide sequence ID" value="NZ_CP119075.1"/>
</dbReference>
<evidence type="ECO:0000256" key="6">
    <source>
        <dbReference type="SAM" id="Phobius"/>
    </source>
</evidence>
<evidence type="ECO:0000256" key="2">
    <source>
        <dbReference type="ARBA" id="ARBA00022448"/>
    </source>
</evidence>
<feature type="transmembrane region" description="Helical" evidence="6">
    <location>
        <begin position="70"/>
        <end position="86"/>
    </location>
</feature>
<gene>
    <name evidence="8" type="ORF">PXH66_21020</name>
</gene>
<dbReference type="KEGG" id="slom:PXH66_21020"/>
<keyword evidence="4 6" id="KW-1133">Transmembrane helix</keyword>
<feature type="transmembrane region" description="Helical" evidence="6">
    <location>
        <begin position="447"/>
        <end position="470"/>
    </location>
</feature>
<dbReference type="AlphaFoldDB" id="A0AAF0CNU0"/>
<keyword evidence="2" id="KW-0813">Transport</keyword>
<dbReference type="Proteomes" id="UP001218638">
    <property type="component" value="Chromosome"/>
</dbReference>
<proteinExistence type="predicted"/>
<dbReference type="PANTHER" id="PTHR10283:SF92">
    <property type="entry name" value="LOW-AFFINITY PHOSPHATE TRANSPORTER PHO91"/>
    <property type="match status" value="1"/>
</dbReference>
<name>A0AAF0CNU0_9BACT</name>
<comment type="subcellular location">
    <subcellularLocation>
        <location evidence="1">Membrane</location>
        <topology evidence="1">Multi-pass membrane protein</topology>
    </subcellularLocation>
</comment>
<evidence type="ECO:0000256" key="5">
    <source>
        <dbReference type="ARBA" id="ARBA00023136"/>
    </source>
</evidence>
<evidence type="ECO:0000256" key="3">
    <source>
        <dbReference type="ARBA" id="ARBA00022692"/>
    </source>
</evidence>
<feature type="transmembrane region" description="Helical" evidence="6">
    <location>
        <begin position="396"/>
        <end position="420"/>
    </location>
</feature>
<feature type="transmembrane region" description="Helical" evidence="6">
    <location>
        <begin position="230"/>
        <end position="254"/>
    </location>
</feature>
<feature type="transmembrane region" description="Helical" evidence="6">
    <location>
        <begin position="106"/>
        <end position="125"/>
    </location>
</feature>
<feature type="transmembrane region" description="Helical" evidence="6">
    <location>
        <begin position="309"/>
        <end position="327"/>
    </location>
</feature>
<feature type="transmembrane region" description="Helical" evidence="6">
    <location>
        <begin position="367"/>
        <end position="384"/>
    </location>
</feature>
<accession>A0AAF0CNU0</accession>
<organism evidence="8 9">
    <name type="scientific">Synoicihabitans lomoniglobus</name>
    <dbReference type="NCBI Taxonomy" id="2909285"/>
    <lineage>
        <taxon>Bacteria</taxon>
        <taxon>Pseudomonadati</taxon>
        <taxon>Verrucomicrobiota</taxon>
        <taxon>Opitutia</taxon>
        <taxon>Opitutales</taxon>
        <taxon>Opitutaceae</taxon>
        <taxon>Synoicihabitans</taxon>
    </lineage>
</organism>
<protein>
    <submittedName>
        <fullName evidence="8">DASS family sodium-coupled anion symporter</fullName>
    </submittedName>
</protein>
<dbReference type="EMBL" id="CP119075">
    <property type="protein sequence ID" value="WED64835.1"/>
    <property type="molecule type" value="Genomic_DNA"/>
</dbReference>
<feature type="transmembrane region" description="Helical" evidence="6">
    <location>
        <begin position="21"/>
        <end position="42"/>
    </location>
</feature>
<feature type="transmembrane region" description="Helical" evidence="6">
    <location>
        <begin position="192"/>
        <end position="210"/>
    </location>
</feature>
<dbReference type="NCBIfam" id="TIGR00785">
    <property type="entry name" value="dass"/>
    <property type="match status" value="1"/>
</dbReference>